<organism evidence="1 2">
    <name type="scientific">Bradyrhizobium manausense</name>
    <dbReference type="NCBI Taxonomy" id="989370"/>
    <lineage>
        <taxon>Bacteria</taxon>
        <taxon>Pseudomonadati</taxon>
        <taxon>Pseudomonadota</taxon>
        <taxon>Alphaproteobacteria</taxon>
        <taxon>Hyphomicrobiales</taxon>
        <taxon>Nitrobacteraceae</taxon>
        <taxon>Bradyrhizobium</taxon>
    </lineage>
</organism>
<dbReference type="AlphaFoldDB" id="A0A0R3D1T5"/>
<dbReference type="EMBL" id="LJYG01000107">
    <property type="protein sequence ID" value="KRQ03840.1"/>
    <property type="molecule type" value="Genomic_DNA"/>
</dbReference>
<comment type="caution">
    <text evidence="1">The sequence shown here is derived from an EMBL/GenBank/DDBJ whole genome shotgun (WGS) entry which is preliminary data.</text>
</comment>
<keyword evidence="2" id="KW-1185">Reference proteome</keyword>
<evidence type="ECO:0000313" key="2">
    <source>
        <dbReference type="Proteomes" id="UP000051936"/>
    </source>
</evidence>
<sequence length="133" mass="14499">MFLKADGTKVWLQSSPSLPYLSLGGVIETSEDYLVVRSRLLQVYKRHHGLACDDAFIIWDEDGGTLLFCARPDKNCALLLLGEFGRSRKNGTPSAILEDLIDIVDTSLSGIARHSGATIRLQIVKPELAIGTG</sequence>
<reference evidence="1 2" key="1">
    <citation type="submission" date="2015-09" db="EMBL/GenBank/DDBJ databases">
        <title>Draft Genome Sequence of Bradyrhizobium manausense Strain BR 3351T, a Novel Symbiotic Nitrogen-Fixing Alphaproteobacterium Isolated from Brazilian Amazon Rain Forest.</title>
        <authorList>
            <person name="De Araujo J.L."/>
            <person name="Zilli J.E."/>
        </authorList>
    </citation>
    <scope>NUCLEOTIDE SEQUENCE [LARGE SCALE GENOMIC DNA]</scope>
    <source>
        <strain evidence="1 2">BR3351</strain>
    </source>
</reference>
<evidence type="ECO:0000313" key="1">
    <source>
        <dbReference type="EMBL" id="KRQ03840.1"/>
    </source>
</evidence>
<dbReference type="OrthoDB" id="8082460at2"/>
<dbReference type="Proteomes" id="UP000051936">
    <property type="component" value="Unassembled WGS sequence"/>
</dbReference>
<accession>A0A0R3D1T5</accession>
<protein>
    <submittedName>
        <fullName evidence="1">Uncharacterized protein</fullName>
    </submittedName>
</protein>
<name>A0A0R3D1T5_9BRAD</name>
<dbReference type="RefSeq" id="WP_057754485.1">
    <property type="nucleotide sequence ID" value="NZ_LJYG01000107.1"/>
</dbReference>
<gene>
    <name evidence="1" type="ORF">AOQ71_29935</name>
</gene>
<proteinExistence type="predicted"/>